<keyword evidence="3" id="KW-0998">Cell outer membrane</keyword>
<proteinExistence type="predicted"/>
<dbReference type="InterPro" id="IPR008969">
    <property type="entry name" value="CarboxyPept-like_regulatory"/>
</dbReference>
<dbReference type="OrthoDB" id="8764943at2"/>
<dbReference type="Gene3D" id="2.40.170.20">
    <property type="entry name" value="TonB-dependent receptor, beta-barrel domain"/>
    <property type="match status" value="1"/>
</dbReference>
<evidence type="ECO:0000256" key="5">
    <source>
        <dbReference type="SAM" id="SignalP"/>
    </source>
</evidence>
<dbReference type="InterPro" id="IPR041700">
    <property type="entry name" value="OMP_b-brl_3"/>
</dbReference>
<dbReference type="GO" id="GO:0009279">
    <property type="term" value="C:cell outer membrane"/>
    <property type="evidence" value="ECO:0007669"/>
    <property type="project" value="UniProtKB-SubCell"/>
</dbReference>
<dbReference type="PANTHER" id="PTHR40980">
    <property type="entry name" value="PLUG DOMAIN-CONTAINING PROTEIN"/>
    <property type="match status" value="1"/>
</dbReference>
<organism evidence="7 8">
    <name type="scientific">Urechidicola croceus</name>
    <dbReference type="NCBI Taxonomy" id="1850246"/>
    <lineage>
        <taxon>Bacteria</taxon>
        <taxon>Pseudomonadati</taxon>
        <taxon>Bacteroidota</taxon>
        <taxon>Flavobacteriia</taxon>
        <taxon>Flavobacteriales</taxon>
        <taxon>Flavobacteriaceae</taxon>
        <taxon>Urechidicola</taxon>
    </lineage>
</organism>
<reference evidence="7 8" key="1">
    <citation type="submission" date="2016-10" db="EMBL/GenBank/DDBJ databases">
        <title>Lutibacter sp. LPB0138, isolated from marine gastropod.</title>
        <authorList>
            <person name="Kim E."/>
            <person name="Yi H."/>
        </authorList>
    </citation>
    <scope>NUCLEOTIDE SEQUENCE [LARGE SCALE GENOMIC DNA]</scope>
    <source>
        <strain evidence="7 8">LPB0138</strain>
    </source>
</reference>
<keyword evidence="2" id="KW-0472">Membrane</keyword>
<feature type="region of interest" description="Disordered" evidence="4">
    <location>
        <begin position="784"/>
        <end position="804"/>
    </location>
</feature>
<feature type="chain" id="PRO_5009110864" description="Outer membrane protein beta-barrel domain-containing protein" evidence="5">
    <location>
        <begin position="25"/>
        <end position="804"/>
    </location>
</feature>
<evidence type="ECO:0000256" key="3">
    <source>
        <dbReference type="ARBA" id="ARBA00023237"/>
    </source>
</evidence>
<protein>
    <recommendedName>
        <fullName evidence="6">Outer membrane protein beta-barrel domain-containing protein</fullName>
    </recommendedName>
</protein>
<sequence length="804" mass="91475">MKIKVFLLILLIFPNLFFSQSSHTITGLVSEPDGKGLPYVNVLLLNTTDSTLVKGTVTQENGLFKIEEVLSGNYQIMSSIVGYESVYSEPFHLDSDYEITTLIMKSGEALDEVIVQATKPLYQQKVDRMVINVENSIVSAGGSALEILERSPGVIVNRQSNAISVVGKDGVVVMINGKTSYVPASALVQMLDGMSADNIESIELITTPPANFDAEGNAGFINIVMKEQTDVGLNGAYSLSAGYSGQFVTSDNINFNYRKNKLNVFGNYSFSLDKTEQTFAFYREYEDNDDFLTTDTYTDRKPQQRNHNIRVGMDYQFTEKTVVGILLNAYDNKWTMDAFNTSENTENGITISYIDLINDEINHWKHFGGNFNIKHNFTDDNYISFDLDYLHYKDDNPSNYMNTYFDGTNNFDREELSRSGKLTPINTFVGKFDYSNKLNEKFKIETGLKGTKSKFENDVFVEDLIGENWVEDPTLTNKSNLDESIFAIYSALDYKISEKWSAKFGLRYEYTDSKLITDTEGVVVDRQYGKLFPSVFFNKKINDNLNMNLSYSKRITRPTFNDLAPFVILFDPNTFISGNAELQPSISNSVKYDINYKSIILSFQYTHEDSSIANFQERFDEENDRLVFEASNLDYTKTIGVTLGFPIKIAGWWKMQNNFNYVDQKISALYNDEPLKLTLGNFSANTTQSFKFTDSFTGEVTAFYSSESFFGTAKYDALYRINAGLQKKLKNDWGNLRFSVNDIFDSFEFVGGTDLPEQNLKTKNLFDFSKPTYTLTFTRNFGNSKLKSSRNRQTGAEEERRRVN</sequence>
<keyword evidence="8" id="KW-1185">Reference proteome</keyword>
<feature type="compositionally biased region" description="Polar residues" evidence="4">
    <location>
        <begin position="784"/>
        <end position="794"/>
    </location>
</feature>
<evidence type="ECO:0000256" key="1">
    <source>
        <dbReference type="ARBA" id="ARBA00004442"/>
    </source>
</evidence>
<dbReference type="InterPro" id="IPR036942">
    <property type="entry name" value="Beta-barrel_TonB_sf"/>
</dbReference>
<dbReference type="AlphaFoldDB" id="A0A1D8P588"/>
<dbReference type="SUPFAM" id="SSF56935">
    <property type="entry name" value="Porins"/>
    <property type="match status" value="1"/>
</dbReference>
<dbReference type="PANTHER" id="PTHR40980:SF4">
    <property type="entry name" value="TONB-DEPENDENT RECEPTOR-LIKE BETA-BARREL DOMAIN-CONTAINING PROTEIN"/>
    <property type="match status" value="1"/>
</dbReference>
<evidence type="ECO:0000313" key="7">
    <source>
        <dbReference type="EMBL" id="AOW19730.1"/>
    </source>
</evidence>
<dbReference type="Proteomes" id="UP000176050">
    <property type="component" value="Chromosome"/>
</dbReference>
<dbReference type="Pfam" id="PF14905">
    <property type="entry name" value="OMP_b-brl_3"/>
    <property type="match status" value="1"/>
</dbReference>
<evidence type="ECO:0000256" key="4">
    <source>
        <dbReference type="SAM" id="MobiDB-lite"/>
    </source>
</evidence>
<dbReference type="Pfam" id="PF13620">
    <property type="entry name" value="CarboxypepD_reg"/>
    <property type="match status" value="1"/>
</dbReference>
<dbReference type="RefSeq" id="WP_070235846.1">
    <property type="nucleotide sequence ID" value="NZ_CP017478.1"/>
</dbReference>
<name>A0A1D8P588_9FLAO</name>
<feature type="signal peptide" evidence="5">
    <location>
        <begin position="1"/>
        <end position="24"/>
    </location>
</feature>
<keyword evidence="5" id="KW-0732">Signal</keyword>
<evidence type="ECO:0000256" key="2">
    <source>
        <dbReference type="ARBA" id="ARBA00023136"/>
    </source>
</evidence>
<dbReference type="SUPFAM" id="SSF49464">
    <property type="entry name" value="Carboxypeptidase regulatory domain-like"/>
    <property type="match status" value="1"/>
</dbReference>
<gene>
    <name evidence="7" type="ORF">LPB138_03110</name>
</gene>
<dbReference type="EMBL" id="CP017478">
    <property type="protein sequence ID" value="AOW19730.1"/>
    <property type="molecule type" value="Genomic_DNA"/>
</dbReference>
<feature type="domain" description="Outer membrane protein beta-barrel" evidence="6">
    <location>
        <begin position="375"/>
        <end position="768"/>
    </location>
</feature>
<accession>A0A1D8P588</accession>
<comment type="subcellular location">
    <subcellularLocation>
        <location evidence="1">Cell outer membrane</location>
    </subcellularLocation>
</comment>
<evidence type="ECO:0000259" key="6">
    <source>
        <dbReference type="Pfam" id="PF14905"/>
    </source>
</evidence>
<feature type="compositionally biased region" description="Basic and acidic residues" evidence="4">
    <location>
        <begin position="795"/>
        <end position="804"/>
    </location>
</feature>
<evidence type="ECO:0000313" key="8">
    <source>
        <dbReference type="Proteomes" id="UP000176050"/>
    </source>
</evidence>
<dbReference type="KEGG" id="lul:LPB138_03110"/>
<dbReference type="STRING" id="1850246.LPB138_03110"/>
<dbReference type="Gene3D" id="2.60.40.1120">
    <property type="entry name" value="Carboxypeptidase-like, regulatory domain"/>
    <property type="match status" value="1"/>
</dbReference>